<evidence type="ECO:0000256" key="4">
    <source>
        <dbReference type="ARBA" id="ARBA00023136"/>
    </source>
</evidence>
<organism evidence="7 8">
    <name type="scientific">Protopolystoma xenopodis</name>
    <dbReference type="NCBI Taxonomy" id="117903"/>
    <lineage>
        <taxon>Eukaryota</taxon>
        <taxon>Metazoa</taxon>
        <taxon>Spiralia</taxon>
        <taxon>Lophotrochozoa</taxon>
        <taxon>Platyhelminthes</taxon>
        <taxon>Monogenea</taxon>
        <taxon>Polyopisthocotylea</taxon>
        <taxon>Polystomatidea</taxon>
        <taxon>Polystomatidae</taxon>
        <taxon>Protopolystoma</taxon>
    </lineage>
</organism>
<dbReference type="EMBL" id="CAAALY010063492">
    <property type="protein sequence ID" value="VEL23724.1"/>
    <property type="molecule type" value="Genomic_DNA"/>
</dbReference>
<dbReference type="AlphaFoldDB" id="A0A3S5BXX6"/>
<dbReference type="GO" id="GO:0045202">
    <property type="term" value="C:synapse"/>
    <property type="evidence" value="ECO:0007669"/>
    <property type="project" value="GOC"/>
</dbReference>
<evidence type="ECO:0000256" key="5">
    <source>
        <dbReference type="SAM" id="Phobius"/>
    </source>
</evidence>
<keyword evidence="4 5" id="KW-0472">Membrane</keyword>
<evidence type="ECO:0000256" key="1">
    <source>
        <dbReference type="ARBA" id="ARBA00004141"/>
    </source>
</evidence>
<dbReference type="Proteomes" id="UP000784294">
    <property type="component" value="Unassembled WGS sequence"/>
</dbReference>
<dbReference type="GO" id="GO:0015379">
    <property type="term" value="F:potassium:chloride symporter activity"/>
    <property type="evidence" value="ECO:0007669"/>
    <property type="project" value="TreeGrafter"/>
</dbReference>
<evidence type="ECO:0000256" key="3">
    <source>
        <dbReference type="ARBA" id="ARBA00022989"/>
    </source>
</evidence>
<evidence type="ECO:0000259" key="6">
    <source>
        <dbReference type="Pfam" id="PF00324"/>
    </source>
</evidence>
<feature type="transmembrane region" description="Helical" evidence="5">
    <location>
        <begin position="31"/>
        <end position="53"/>
    </location>
</feature>
<name>A0A3S5BXX6_9PLAT</name>
<dbReference type="InterPro" id="IPR004841">
    <property type="entry name" value="AA-permease/SLC12A_dom"/>
</dbReference>
<dbReference type="GO" id="GO:0055075">
    <property type="term" value="P:potassium ion homeostasis"/>
    <property type="evidence" value="ECO:0007669"/>
    <property type="project" value="TreeGrafter"/>
</dbReference>
<comment type="subcellular location">
    <subcellularLocation>
        <location evidence="1">Membrane</location>
        <topology evidence="1">Multi-pass membrane protein</topology>
    </subcellularLocation>
</comment>
<dbReference type="GO" id="GO:1990573">
    <property type="term" value="P:potassium ion import across plasma membrane"/>
    <property type="evidence" value="ECO:0007669"/>
    <property type="project" value="TreeGrafter"/>
</dbReference>
<dbReference type="GO" id="GO:0005886">
    <property type="term" value="C:plasma membrane"/>
    <property type="evidence" value="ECO:0007669"/>
    <property type="project" value="TreeGrafter"/>
</dbReference>
<dbReference type="OrthoDB" id="2020542at2759"/>
<reference evidence="7" key="1">
    <citation type="submission" date="2018-11" db="EMBL/GenBank/DDBJ databases">
        <authorList>
            <consortium name="Pathogen Informatics"/>
        </authorList>
    </citation>
    <scope>NUCLEOTIDE SEQUENCE</scope>
</reference>
<comment type="caution">
    <text evidence="7">The sequence shown here is derived from an EMBL/GenBank/DDBJ whole genome shotgun (WGS) entry which is preliminary data.</text>
</comment>
<evidence type="ECO:0000256" key="2">
    <source>
        <dbReference type="ARBA" id="ARBA00022692"/>
    </source>
</evidence>
<dbReference type="GO" id="GO:0007268">
    <property type="term" value="P:chemical synaptic transmission"/>
    <property type="evidence" value="ECO:0007669"/>
    <property type="project" value="TreeGrafter"/>
</dbReference>
<sequence length="55" mass="5993">MLQAIAQDNVLPFLHVFQVTTKRGEPLRAQVVSYVIAQAGILIASIDSITPLITM</sequence>
<keyword evidence="8" id="KW-1185">Reference proteome</keyword>
<dbReference type="PANTHER" id="PTHR11827:SF73">
    <property type="entry name" value="KAZACHOC, ISOFORM G"/>
    <property type="match status" value="1"/>
</dbReference>
<dbReference type="GO" id="GO:0006884">
    <property type="term" value="P:cell volume homeostasis"/>
    <property type="evidence" value="ECO:0007669"/>
    <property type="project" value="TreeGrafter"/>
</dbReference>
<accession>A0A3S5BXX6</accession>
<gene>
    <name evidence="7" type="ORF">PXEA_LOCUS17164</name>
</gene>
<evidence type="ECO:0000313" key="8">
    <source>
        <dbReference type="Proteomes" id="UP000784294"/>
    </source>
</evidence>
<dbReference type="GO" id="GO:0055064">
    <property type="term" value="P:chloride ion homeostasis"/>
    <property type="evidence" value="ECO:0007669"/>
    <property type="project" value="TreeGrafter"/>
</dbReference>
<proteinExistence type="predicted"/>
<dbReference type="PANTHER" id="PTHR11827">
    <property type="entry name" value="SOLUTE CARRIER FAMILY 12, CATION COTRANSPORTERS"/>
    <property type="match status" value="1"/>
</dbReference>
<keyword evidence="2 5" id="KW-0812">Transmembrane</keyword>
<dbReference type="InterPro" id="IPR004842">
    <property type="entry name" value="SLC12A_fam"/>
</dbReference>
<dbReference type="Pfam" id="PF00324">
    <property type="entry name" value="AA_permease"/>
    <property type="match status" value="1"/>
</dbReference>
<protein>
    <recommendedName>
        <fullName evidence="6">Amino acid permease/ SLC12A domain-containing protein</fullName>
    </recommendedName>
</protein>
<feature type="domain" description="Amino acid permease/ SLC12A" evidence="6">
    <location>
        <begin position="1"/>
        <end position="48"/>
    </location>
</feature>
<keyword evidence="3 5" id="KW-1133">Transmembrane helix</keyword>
<evidence type="ECO:0000313" key="7">
    <source>
        <dbReference type="EMBL" id="VEL23724.1"/>
    </source>
</evidence>